<dbReference type="EMBL" id="BKCJ010000869">
    <property type="protein sequence ID" value="GEU36942.1"/>
    <property type="molecule type" value="Genomic_DNA"/>
</dbReference>
<keyword evidence="1" id="KW-0479">Metal-binding</keyword>
<dbReference type="GO" id="GO:0015074">
    <property type="term" value="P:DNA integration"/>
    <property type="evidence" value="ECO:0007669"/>
    <property type="project" value="InterPro"/>
</dbReference>
<dbReference type="Gene3D" id="3.30.420.10">
    <property type="entry name" value="Ribonuclease H-like superfamily/Ribonuclease H"/>
    <property type="match status" value="1"/>
</dbReference>
<dbReference type="InterPro" id="IPR025724">
    <property type="entry name" value="GAG-pre-integrase_dom"/>
</dbReference>
<organism evidence="4">
    <name type="scientific">Tanacetum cinerariifolium</name>
    <name type="common">Dalmatian daisy</name>
    <name type="synonym">Chrysanthemum cinerariifolium</name>
    <dbReference type="NCBI Taxonomy" id="118510"/>
    <lineage>
        <taxon>Eukaryota</taxon>
        <taxon>Viridiplantae</taxon>
        <taxon>Streptophyta</taxon>
        <taxon>Embryophyta</taxon>
        <taxon>Tracheophyta</taxon>
        <taxon>Spermatophyta</taxon>
        <taxon>Magnoliopsida</taxon>
        <taxon>eudicotyledons</taxon>
        <taxon>Gunneridae</taxon>
        <taxon>Pentapetalae</taxon>
        <taxon>asterids</taxon>
        <taxon>campanulids</taxon>
        <taxon>Asterales</taxon>
        <taxon>Asteraceae</taxon>
        <taxon>Asteroideae</taxon>
        <taxon>Anthemideae</taxon>
        <taxon>Anthemidinae</taxon>
        <taxon>Tanacetum</taxon>
    </lineage>
</organism>
<dbReference type="Pfam" id="PF07727">
    <property type="entry name" value="RVT_2"/>
    <property type="match status" value="1"/>
</dbReference>
<dbReference type="InterPro" id="IPR012337">
    <property type="entry name" value="RNaseH-like_sf"/>
</dbReference>
<feature type="domain" description="Integrase catalytic" evidence="3">
    <location>
        <begin position="146"/>
        <end position="255"/>
    </location>
</feature>
<proteinExistence type="predicted"/>
<name>A0A6L2JJT5_TANCI</name>
<dbReference type="GO" id="GO:0003676">
    <property type="term" value="F:nucleic acid binding"/>
    <property type="evidence" value="ECO:0007669"/>
    <property type="project" value="InterPro"/>
</dbReference>
<evidence type="ECO:0000313" key="4">
    <source>
        <dbReference type="EMBL" id="GEU36942.1"/>
    </source>
</evidence>
<dbReference type="Pfam" id="PF13976">
    <property type="entry name" value="gag_pre-integrs"/>
    <property type="match status" value="1"/>
</dbReference>
<dbReference type="Pfam" id="PF00665">
    <property type="entry name" value="rve"/>
    <property type="match status" value="1"/>
</dbReference>
<dbReference type="PANTHER" id="PTHR42648:SF32">
    <property type="entry name" value="RIBONUCLEASE H-LIKE DOMAIN, GAG-PRE-INTEGRASE DOMAIN PROTEIN-RELATED"/>
    <property type="match status" value="1"/>
</dbReference>
<dbReference type="GO" id="GO:0046872">
    <property type="term" value="F:metal ion binding"/>
    <property type="evidence" value="ECO:0007669"/>
    <property type="project" value="UniProtKB-KW"/>
</dbReference>
<sequence length="615" mass="70011">MTENISYLSDFEEFNRGYVAFGGNPKGGKIIGKDIECVVLSSDFKLPDENHVLLRVPRENNMYNVDLKNVVPSGDLTCHFAKATLDESNLWHIRLGHINLKTMTKLVKGNLVRGLPSKVFENNHTCVACMKGKQHRATCKYKPVSSVSHPLQRLHMDLFRPTFVKSLNKKSYCLVVTDDYSRFSWVFSLATKDETSTILKTFITGIENQINHKVKIPRCDNGTEFKNHDLNQFYGMKGVKREVLVTKPHNKTPYELLLGRTPIIGFMRPFKCHVTILNTLDTLGKFDGKADEGFLVGYSINSKALRSGPKWLFDIDTLTQSMNYQPVVAGNQPNHGAGIKENLDAGKVGKELNLINNICFYHYGLLVQKILITQMLMLPLMIKRMRMKFMFLQVLVTSQRNMMKRIKEKLKETGIRDLIDEFEEFFVNNTNRVNAASAPVTTVGPNPTNNMPALEDIVYSDDEEDVGAEADFSDLETNIHVSPILTTKIHKDHPVTQIIGELNSAPQTMSMARMVNEQGELDQINDEDFHTCMFACFLSQEEPKRVHQALKDPSWIEAMKEELLLFKMQKVWVLVDLPKGKRAIGSKWVFRNKKDERGIVIRSKARLVAQGHTQE</sequence>
<reference evidence="4" key="1">
    <citation type="journal article" date="2019" name="Sci. Rep.">
        <title>Draft genome of Tanacetum cinerariifolium, the natural source of mosquito coil.</title>
        <authorList>
            <person name="Yamashiro T."/>
            <person name="Shiraishi A."/>
            <person name="Satake H."/>
            <person name="Nakayama K."/>
        </authorList>
    </citation>
    <scope>NUCLEOTIDE SEQUENCE</scope>
</reference>
<dbReference type="PROSITE" id="PS50994">
    <property type="entry name" value="INTEGRASE"/>
    <property type="match status" value="1"/>
</dbReference>
<accession>A0A6L2JJT5</accession>
<dbReference type="InterPro" id="IPR013103">
    <property type="entry name" value="RVT_2"/>
</dbReference>
<comment type="caution">
    <text evidence="4">The sequence shown here is derived from an EMBL/GenBank/DDBJ whole genome shotgun (WGS) entry which is preliminary data.</text>
</comment>
<evidence type="ECO:0000256" key="1">
    <source>
        <dbReference type="ARBA" id="ARBA00022723"/>
    </source>
</evidence>
<dbReference type="GO" id="GO:0016787">
    <property type="term" value="F:hydrolase activity"/>
    <property type="evidence" value="ECO:0007669"/>
    <property type="project" value="UniProtKB-KW"/>
</dbReference>
<dbReference type="SUPFAM" id="SSF53098">
    <property type="entry name" value="Ribonuclease H-like"/>
    <property type="match status" value="1"/>
</dbReference>
<dbReference type="PANTHER" id="PTHR42648">
    <property type="entry name" value="TRANSPOSASE, PUTATIVE-RELATED"/>
    <property type="match status" value="1"/>
</dbReference>
<gene>
    <name evidence="4" type="ORF">Tci_008920</name>
</gene>
<keyword evidence="2" id="KW-0378">Hydrolase</keyword>
<dbReference type="InterPro" id="IPR036397">
    <property type="entry name" value="RNaseH_sf"/>
</dbReference>
<evidence type="ECO:0000256" key="2">
    <source>
        <dbReference type="ARBA" id="ARBA00022801"/>
    </source>
</evidence>
<protein>
    <recommendedName>
        <fullName evidence="3">Integrase catalytic domain-containing protein</fullName>
    </recommendedName>
</protein>
<dbReference type="InterPro" id="IPR001584">
    <property type="entry name" value="Integrase_cat-core"/>
</dbReference>
<evidence type="ECO:0000259" key="3">
    <source>
        <dbReference type="PROSITE" id="PS50994"/>
    </source>
</evidence>
<dbReference type="AlphaFoldDB" id="A0A6L2JJT5"/>
<dbReference type="InterPro" id="IPR039537">
    <property type="entry name" value="Retrotran_Ty1/copia-like"/>
</dbReference>